<dbReference type="AlphaFoldDB" id="A0AA87DD22"/>
<dbReference type="EMBL" id="ACGO02000002">
    <property type="protein sequence ID" value="EFJ69152.1"/>
    <property type="molecule type" value="Genomic_DNA"/>
</dbReference>
<dbReference type="Proteomes" id="UP000003672">
    <property type="component" value="Unassembled WGS sequence"/>
</dbReference>
<dbReference type="InterPro" id="IPR021701">
    <property type="entry name" value="DUF3284"/>
</dbReference>
<dbReference type="Pfam" id="PF11687">
    <property type="entry name" value="DUF3284"/>
    <property type="match status" value="1"/>
</dbReference>
<proteinExistence type="predicted"/>
<gene>
    <name evidence="1" type="ORF">HMPREF0514_11222</name>
</gene>
<evidence type="ECO:0008006" key="3">
    <source>
        <dbReference type="Google" id="ProtNLM"/>
    </source>
</evidence>
<comment type="caution">
    <text evidence="1">The sequence shown here is derived from an EMBL/GenBank/DDBJ whole genome shotgun (WGS) entry which is preliminary data.</text>
</comment>
<reference evidence="1 2" key="1">
    <citation type="submission" date="2010-06" db="EMBL/GenBank/DDBJ databases">
        <authorList>
            <person name="Muzny D."/>
            <person name="Qin X."/>
            <person name="Buhay C."/>
            <person name="Dugan-Rocha S."/>
            <person name="Ding Y."/>
            <person name="Chen G."/>
            <person name="Hawes A."/>
            <person name="Holder M."/>
            <person name="Jhangiani S."/>
            <person name="Johnson A."/>
            <person name="Khan Z."/>
            <person name="Li Z."/>
            <person name="Liu W."/>
            <person name="Liu X."/>
            <person name="Perez L."/>
            <person name="Shen H."/>
            <person name="Wang Q."/>
            <person name="Watt J."/>
            <person name="Xi L."/>
            <person name="Xin Y."/>
            <person name="Zhou J."/>
            <person name="Deng J."/>
            <person name="Jiang H."/>
            <person name="Liu Y."/>
            <person name="Qu J."/>
            <person name="Song X.-Z."/>
            <person name="Zhang L."/>
            <person name="Villasana D."/>
            <person name="Johnson A."/>
            <person name="Liu J."/>
            <person name="Liyanage D."/>
            <person name="Lorensuhewa L."/>
            <person name="Robinson T."/>
            <person name="Song A."/>
            <person name="Song B.-B."/>
            <person name="Dinh H."/>
            <person name="Thornton R."/>
            <person name="Coyle M."/>
            <person name="Francisco L."/>
            <person name="Jackson L."/>
            <person name="Javaid M."/>
            <person name="Korchina V."/>
            <person name="Kovar C."/>
            <person name="Mata R."/>
            <person name="Mathew T."/>
            <person name="Ngo R."/>
            <person name="Nguyen L."/>
            <person name="Nguyen N."/>
            <person name="Okwuonu G."/>
            <person name="Ongeri F."/>
            <person name="Pham C."/>
            <person name="Simmons D."/>
            <person name="Wilczek-Boney K."/>
            <person name="Hale W."/>
            <person name="Jakkamsetti A."/>
            <person name="Pham P."/>
            <person name="Ruth R."/>
            <person name="San Lucas F."/>
            <person name="Warren J."/>
            <person name="Zhang J."/>
            <person name="Zhao Z."/>
            <person name="Zhou C."/>
            <person name="Zhu D."/>
            <person name="Lee S."/>
            <person name="Bess C."/>
            <person name="Blankenburg K."/>
            <person name="Forbes L."/>
            <person name="Fu Q."/>
            <person name="Gubbala S."/>
            <person name="Hirani K."/>
            <person name="Jayaseelan J.C."/>
            <person name="Lara F."/>
            <person name="Munidasa M."/>
            <person name="Palculict T."/>
            <person name="Patil S."/>
            <person name="Pu L.-L."/>
            <person name="Saada N."/>
            <person name="Tang L."/>
            <person name="Weissenberger G."/>
            <person name="Zhu Y."/>
            <person name="Hemphill L."/>
            <person name="Shang Y."/>
            <person name="Youmans B."/>
            <person name="Ayvaz T."/>
            <person name="Ross M."/>
            <person name="Santibanez J."/>
            <person name="Aqrawi P."/>
            <person name="Gross S."/>
            <person name="Joshi V."/>
            <person name="Fowler G."/>
            <person name="Nazareth L."/>
            <person name="Reid J."/>
            <person name="Worley K."/>
            <person name="Petrosino J."/>
            <person name="Highlander S."/>
            <person name="Gibbs R."/>
        </authorList>
    </citation>
    <scope>NUCLEOTIDE SEQUENCE [LARGE SCALE GENOMIC DNA]</scope>
    <source>
        <strain evidence="1 2">JV-V03</strain>
    </source>
</reference>
<accession>A0AA87DD22</accession>
<name>A0AA87DD22_9LACO</name>
<dbReference type="RefSeq" id="WP_003649387.1">
    <property type="nucleotide sequence ID" value="NZ_CP040500.1"/>
</dbReference>
<evidence type="ECO:0000313" key="2">
    <source>
        <dbReference type="Proteomes" id="UP000003672"/>
    </source>
</evidence>
<organism evidence="1 2">
    <name type="scientific">Lactobacillus paragasseri JV-V03</name>
    <dbReference type="NCBI Taxonomy" id="525326"/>
    <lineage>
        <taxon>Bacteria</taxon>
        <taxon>Bacillati</taxon>
        <taxon>Bacillota</taxon>
        <taxon>Bacilli</taxon>
        <taxon>Lactobacillales</taxon>
        <taxon>Lactobacillaceae</taxon>
        <taxon>Lactobacillus</taxon>
    </lineage>
</organism>
<evidence type="ECO:0000313" key="1">
    <source>
        <dbReference type="EMBL" id="EFJ69152.1"/>
    </source>
</evidence>
<sequence length="143" mass="16790">MVKIIRSYDFSASDFFDYIQNSLTTEIKKARNNNREVKIADGTRYVLKGKDEHIFTKVKINKFERNKVYSATFTSLGETITVTYLVTNQDKGCKITLTEQVESYDPSTHNKLVNFFYDFMYHRSAQEELNKLALGVEKYKEKR</sequence>
<protein>
    <recommendedName>
        <fullName evidence="3">DUF3284 domain-containing protein</fullName>
    </recommendedName>
</protein>